<dbReference type="GO" id="GO:0000287">
    <property type="term" value="F:magnesium ion binding"/>
    <property type="evidence" value="ECO:0007669"/>
    <property type="project" value="InterPro"/>
</dbReference>
<dbReference type="InterPro" id="IPR020825">
    <property type="entry name" value="Phe-tRNA_synthase-like_B3/B4"/>
</dbReference>
<evidence type="ECO:0000256" key="1">
    <source>
        <dbReference type="ARBA" id="ARBA00001946"/>
    </source>
</evidence>
<evidence type="ECO:0000259" key="19">
    <source>
        <dbReference type="PROSITE" id="PS50886"/>
    </source>
</evidence>
<dbReference type="Gene3D" id="3.30.56.10">
    <property type="match status" value="2"/>
</dbReference>
<dbReference type="GO" id="GO:0005524">
    <property type="term" value="F:ATP binding"/>
    <property type="evidence" value="ECO:0007669"/>
    <property type="project" value="UniProtKB-KW"/>
</dbReference>
<name>A0A381S8J6_9ZZZZ</name>
<dbReference type="InterPro" id="IPR005146">
    <property type="entry name" value="B3/B4_tRNA-bd"/>
</dbReference>
<evidence type="ECO:0000259" key="20">
    <source>
        <dbReference type="PROSITE" id="PS51447"/>
    </source>
</evidence>
<dbReference type="GO" id="GO:0000049">
    <property type="term" value="F:tRNA binding"/>
    <property type="evidence" value="ECO:0007669"/>
    <property type="project" value="UniProtKB-KW"/>
</dbReference>
<dbReference type="InterPro" id="IPR005121">
    <property type="entry name" value="Fdx_antiC-bd"/>
</dbReference>
<keyword evidence="8" id="KW-0820">tRNA-binding</keyword>
<dbReference type="PROSITE" id="PS51483">
    <property type="entry name" value="B5"/>
    <property type="match status" value="1"/>
</dbReference>
<comment type="similarity">
    <text evidence="3">Belongs to the phenylalanyl-tRNA synthetase beta subunit family. Type 1 subfamily.</text>
</comment>
<evidence type="ECO:0000256" key="12">
    <source>
        <dbReference type="ARBA" id="ARBA00022840"/>
    </source>
</evidence>
<dbReference type="Gene3D" id="2.40.50.140">
    <property type="entry name" value="Nucleic acid-binding proteins"/>
    <property type="match status" value="1"/>
</dbReference>
<dbReference type="InterPro" id="IPR041616">
    <property type="entry name" value="PheRS_beta_core"/>
</dbReference>
<keyword evidence="11" id="KW-0547">Nucleotide-binding</keyword>
<dbReference type="InterPro" id="IPR036690">
    <property type="entry name" value="Fdx_antiC-bd_sf"/>
</dbReference>
<dbReference type="SMART" id="SM00873">
    <property type="entry name" value="B3_4"/>
    <property type="match status" value="1"/>
</dbReference>
<evidence type="ECO:0000256" key="4">
    <source>
        <dbReference type="ARBA" id="ARBA00011209"/>
    </source>
</evidence>
<dbReference type="PANTHER" id="PTHR10947">
    <property type="entry name" value="PHENYLALANYL-TRNA SYNTHETASE BETA CHAIN AND LEUCINE-RICH REPEAT-CONTAINING PROTEIN 47"/>
    <property type="match status" value="1"/>
</dbReference>
<dbReference type="AlphaFoldDB" id="A0A381S8J6"/>
<dbReference type="NCBIfam" id="TIGR00472">
    <property type="entry name" value="pheT_bact"/>
    <property type="match status" value="1"/>
</dbReference>
<keyword evidence="12" id="KW-0067">ATP-binding</keyword>
<dbReference type="InterPro" id="IPR033714">
    <property type="entry name" value="tRNA_bind_bactPheRS"/>
</dbReference>
<evidence type="ECO:0000259" key="21">
    <source>
        <dbReference type="PROSITE" id="PS51483"/>
    </source>
</evidence>
<dbReference type="SMART" id="SM00874">
    <property type="entry name" value="B5"/>
    <property type="match status" value="1"/>
</dbReference>
<dbReference type="HAMAP" id="MF_00283">
    <property type="entry name" value="Phe_tRNA_synth_beta1"/>
    <property type="match status" value="1"/>
</dbReference>
<keyword evidence="13" id="KW-0460">Magnesium</keyword>
<dbReference type="InterPro" id="IPR009061">
    <property type="entry name" value="DNA-bd_dom_put_sf"/>
</dbReference>
<keyword evidence="10" id="KW-0479">Metal-binding</keyword>
<keyword evidence="16" id="KW-0030">Aminoacyl-tRNA synthetase</keyword>
<comment type="subunit">
    <text evidence="4">Tetramer of two alpha and two beta subunits.</text>
</comment>
<evidence type="ECO:0000256" key="13">
    <source>
        <dbReference type="ARBA" id="ARBA00022842"/>
    </source>
</evidence>
<feature type="domain" description="TRNA-binding" evidence="19">
    <location>
        <begin position="41"/>
        <end position="155"/>
    </location>
</feature>
<feature type="domain" description="FDX-ACB" evidence="20">
    <location>
        <begin position="718"/>
        <end position="809"/>
    </location>
</feature>
<evidence type="ECO:0000256" key="17">
    <source>
        <dbReference type="ARBA" id="ARBA00033189"/>
    </source>
</evidence>
<comment type="subcellular location">
    <subcellularLocation>
        <location evidence="2">Cytoplasm</location>
    </subcellularLocation>
</comment>
<keyword evidence="15" id="KW-0648">Protein biosynthesis</keyword>
<comment type="catalytic activity">
    <reaction evidence="18">
        <text>tRNA(Phe) + L-phenylalanine + ATP = L-phenylalanyl-tRNA(Phe) + AMP + diphosphate + H(+)</text>
        <dbReference type="Rhea" id="RHEA:19413"/>
        <dbReference type="Rhea" id="RHEA-COMP:9668"/>
        <dbReference type="Rhea" id="RHEA-COMP:9699"/>
        <dbReference type="ChEBI" id="CHEBI:15378"/>
        <dbReference type="ChEBI" id="CHEBI:30616"/>
        <dbReference type="ChEBI" id="CHEBI:33019"/>
        <dbReference type="ChEBI" id="CHEBI:58095"/>
        <dbReference type="ChEBI" id="CHEBI:78442"/>
        <dbReference type="ChEBI" id="CHEBI:78531"/>
        <dbReference type="ChEBI" id="CHEBI:456215"/>
        <dbReference type="EC" id="6.1.1.20"/>
    </reaction>
</comment>
<dbReference type="PANTHER" id="PTHR10947:SF0">
    <property type="entry name" value="PHENYLALANINE--TRNA LIGASE BETA SUBUNIT"/>
    <property type="match status" value="1"/>
</dbReference>
<dbReference type="Pfam" id="PF03147">
    <property type="entry name" value="FDX-ACB"/>
    <property type="match status" value="1"/>
</dbReference>
<dbReference type="Pfam" id="PF03483">
    <property type="entry name" value="B3_4"/>
    <property type="match status" value="1"/>
</dbReference>
<evidence type="ECO:0000256" key="6">
    <source>
        <dbReference type="ARBA" id="ARBA00017032"/>
    </source>
</evidence>
<dbReference type="EMBL" id="UINC01002740">
    <property type="protein sequence ID" value="SUZ99814.1"/>
    <property type="molecule type" value="Genomic_DNA"/>
</dbReference>
<keyword evidence="14" id="KW-0694">RNA-binding</keyword>
<sequence length="811" mass="90014">MKIPLSWLRNYVEIDSEVTDLAHSLTMAGLEVGSIEHIGDKWDSDSLVVAQVIQLEPHPNADRLRLPTLDLGKGEKAKVVCGAPNLKVGQKIVFAKEGATLFNPRSRKQEILKGANIRGIESKGMVCSALELGIGEDDGGILVLDDECVTGTPAKDLLSDSIFDTELTPNRPDCLSIIGTAYEIAALLGKNITEPESSYQSGDTKIDDRIKISIQDPLNCPRYTGSFIENVTVAPSPLWLQDVLVKSGHRPINNIVDITNYVMLEYGQPLHAFDFNKLEGDEIIVRQASESELLQTLDSQRRTLTPPMLVIADISKPIGLAGIIGGVNTEIDEDTTDIFLEAANFNAANTRATRSVLGLNTEASYRFERDIRHELAPIALKRATYLISQWCGGIPAEGIIDTFSAPYHIKTIEITEARFEKILGVPVAMKDIWNIIKRLGFEKIEEDVPQVINVSPPIWRSDISIQDDIIEEYARIYGYDNLPTSPLASPIPSQGSENPQAVREHMRDRLVSAGMNETISYSITDLETINLFDSISSDQQPISIANPLDVSKKYLRPTLVPNVLETLSRNRRTDQQTGLRIFEIGRVFLPLQTDEIDSMPVEKEQIVGAITGFSASTDFWLESDRLMDFFDAKGIVEHIFRGLSGALSFAKSDGTIYETGKTADIFLNEVLIGHIGELKSDLSEFYDLSASPVVIFHLFLEAIQTVAQVQSVNYSEPSRYPSSFRDLALISSKEVDSESIVSTIMKNKLVADSFPIDKYEGAEVPDGKYSLTMRIVFQSKEKTLSAKEIDRAHVQIIKSLEHQYKISERYS</sequence>
<dbReference type="GO" id="GO:0006432">
    <property type="term" value="P:phenylalanyl-tRNA aminoacylation"/>
    <property type="evidence" value="ECO:0007669"/>
    <property type="project" value="InterPro"/>
</dbReference>
<dbReference type="InterPro" id="IPR045864">
    <property type="entry name" value="aa-tRNA-synth_II/BPL/LPL"/>
</dbReference>
<dbReference type="SMART" id="SM00896">
    <property type="entry name" value="FDX-ACB"/>
    <property type="match status" value="1"/>
</dbReference>
<evidence type="ECO:0000256" key="10">
    <source>
        <dbReference type="ARBA" id="ARBA00022723"/>
    </source>
</evidence>
<dbReference type="Pfam" id="PF17759">
    <property type="entry name" value="tRNA_synthFbeta"/>
    <property type="match status" value="1"/>
</dbReference>
<evidence type="ECO:0000256" key="8">
    <source>
        <dbReference type="ARBA" id="ARBA00022555"/>
    </source>
</evidence>
<evidence type="ECO:0000256" key="9">
    <source>
        <dbReference type="ARBA" id="ARBA00022598"/>
    </source>
</evidence>
<organism evidence="22">
    <name type="scientific">marine metagenome</name>
    <dbReference type="NCBI Taxonomy" id="408172"/>
    <lineage>
        <taxon>unclassified sequences</taxon>
        <taxon>metagenomes</taxon>
        <taxon>ecological metagenomes</taxon>
    </lineage>
</organism>
<feature type="domain" description="B5" evidence="21">
    <location>
        <begin position="407"/>
        <end position="484"/>
    </location>
</feature>
<comment type="cofactor">
    <cofactor evidence="1">
        <name>Mg(2+)</name>
        <dbReference type="ChEBI" id="CHEBI:18420"/>
    </cofactor>
</comment>
<dbReference type="SUPFAM" id="SSF46955">
    <property type="entry name" value="Putative DNA-binding domain"/>
    <property type="match status" value="1"/>
</dbReference>
<dbReference type="GO" id="GO:0004826">
    <property type="term" value="F:phenylalanine-tRNA ligase activity"/>
    <property type="evidence" value="ECO:0007669"/>
    <property type="project" value="UniProtKB-EC"/>
</dbReference>
<evidence type="ECO:0000256" key="16">
    <source>
        <dbReference type="ARBA" id="ARBA00023146"/>
    </source>
</evidence>
<reference evidence="22" key="1">
    <citation type="submission" date="2018-05" db="EMBL/GenBank/DDBJ databases">
        <authorList>
            <person name="Lanie J.A."/>
            <person name="Ng W.-L."/>
            <person name="Kazmierczak K.M."/>
            <person name="Andrzejewski T.M."/>
            <person name="Davidsen T.M."/>
            <person name="Wayne K.J."/>
            <person name="Tettelin H."/>
            <person name="Glass J.I."/>
            <person name="Rusch D."/>
            <person name="Podicherti R."/>
            <person name="Tsui H.-C.T."/>
            <person name="Winkler M.E."/>
        </authorList>
    </citation>
    <scope>NUCLEOTIDE SEQUENCE</scope>
</reference>
<keyword evidence="9" id="KW-0436">Ligase</keyword>
<dbReference type="InterPro" id="IPR005147">
    <property type="entry name" value="tRNA_synthase_B5-dom"/>
</dbReference>
<dbReference type="InterPro" id="IPR004532">
    <property type="entry name" value="Phe-tRNA-ligase_IIc_bsu_bact"/>
</dbReference>
<dbReference type="SUPFAM" id="SSF50249">
    <property type="entry name" value="Nucleic acid-binding proteins"/>
    <property type="match status" value="1"/>
</dbReference>
<dbReference type="Pfam" id="PF03484">
    <property type="entry name" value="B5"/>
    <property type="match status" value="1"/>
</dbReference>
<evidence type="ECO:0000256" key="15">
    <source>
        <dbReference type="ARBA" id="ARBA00022917"/>
    </source>
</evidence>
<evidence type="ECO:0000256" key="18">
    <source>
        <dbReference type="ARBA" id="ARBA00049255"/>
    </source>
</evidence>
<gene>
    <name evidence="22" type="ORF">METZ01_LOCUS52668</name>
</gene>
<evidence type="ECO:0000256" key="5">
    <source>
        <dbReference type="ARBA" id="ARBA00012814"/>
    </source>
</evidence>
<dbReference type="SUPFAM" id="SSF55681">
    <property type="entry name" value="Class II aaRS and biotin synthetases"/>
    <property type="match status" value="1"/>
</dbReference>
<evidence type="ECO:0000313" key="22">
    <source>
        <dbReference type="EMBL" id="SUZ99814.1"/>
    </source>
</evidence>
<dbReference type="GO" id="GO:0009328">
    <property type="term" value="C:phenylalanine-tRNA ligase complex"/>
    <property type="evidence" value="ECO:0007669"/>
    <property type="project" value="TreeGrafter"/>
</dbReference>
<dbReference type="Gene3D" id="3.30.70.380">
    <property type="entry name" value="Ferrodoxin-fold anticodon-binding domain"/>
    <property type="match status" value="1"/>
</dbReference>
<dbReference type="CDD" id="cd02796">
    <property type="entry name" value="tRNA_bind_bactPheRS"/>
    <property type="match status" value="1"/>
</dbReference>
<dbReference type="EC" id="6.1.1.20" evidence="5"/>
<evidence type="ECO:0000256" key="7">
    <source>
        <dbReference type="ARBA" id="ARBA00022490"/>
    </source>
</evidence>
<dbReference type="Gene3D" id="3.50.40.10">
    <property type="entry name" value="Phenylalanyl-trna Synthetase, Chain B, domain 3"/>
    <property type="match status" value="1"/>
</dbReference>
<evidence type="ECO:0000256" key="3">
    <source>
        <dbReference type="ARBA" id="ARBA00008653"/>
    </source>
</evidence>
<dbReference type="PROSITE" id="PS51447">
    <property type="entry name" value="FDX_ACB"/>
    <property type="match status" value="1"/>
</dbReference>
<dbReference type="SUPFAM" id="SSF54991">
    <property type="entry name" value="Anticodon-binding domain of PheRS"/>
    <property type="match status" value="1"/>
</dbReference>
<dbReference type="InterPro" id="IPR002547">
    <property type="entry name" value="tRNA-bd_dom"/>
</dbReference>
<dbReference type="CDD" id="cd00769">
    <property type="entry name" value="PheRS_beta_core"/>
    <property type="match status" value="1"/>
</dbReference>
<dbReference type="Gene3D" id="3.30.930.10">
    <property type="entry name" value="Bira Bifunctional Protein, Domain 2"/>
    <property type="match status" value="1"/>
</dbReference>
<dbReference type="Pfam" id="PF01588">
    <property type="entry name" value="tRNA_bind"/>
    <property type="match status" value="1"/>
</dbReference>
<dbReference type="InterPro" id="IPR045060">
    <property type="entry name" value="Phe-tRNA-ligase_IIc_bsu"/>
</dbReference>
<evidence type="ECO:0000256" key="11">
    <source>
        <dbReference type="ARBA" id="ARBA00022741"/>
    </source>
</evidence>
<dbReference type="PROSITE" id="PS50886">
    <property type="entry name" value="TRBD"/>
    <property type="match status" value="1"/>
</dbReference>
<keyword evidence="7" id="KW-0963">Cytoplasm</keyword>
<dbReference type="InterPro" id="IPR012340">
    <property type="entry name" value="NA-bd_OB-fold"/>
</dbReference>
<proteinExistence type="inferred from homology"/>
<evidence type="ECO:0000256" key="14">
    <source>
        <dbReference type="ARBA" id="ARBA00022884"/>
    </source>
</evidence>
<protein>
    <recommendedName>
        <fullName evidence="6">Phenylalanine--tRNA ligase beta subunit</fullName>
        <ecNumber evidence="5">6.1.1.20</ecNumber>
    </recommendedName>
    <alternativeName>
        <fullName evidence="17">Phenylalanyl-tRNA synthetase beta subunit</fullName>
    </alternativeName>
</protein>
<evidence type="ECO:0000256" key="2">
    <source>
        <dbReference type="ARBA" id="ARBA00004496"/>
    </source>
</evidence>
<dbReference type="SUPFAM" id="SSF56037">
    <property type="entry name" value="PheT/TilS domain"/>
    <property type="match status" value="1"/>
</dbReference>
<accession>A0A381S8J6</accession>